<name>A0A165MQT8_EXIGL</name>
<dbReference type="AlphaFoldDB" id="A0A165MQT8"/>
<gene>
    <name evidence="1" type="ORF">EXIGLDRAFT_724625</name>
</gene>
<evidence type="ECO:0008006" key="3">
    <source>
        <dbReference type="Google" id="ProtNLM"/>
    </source>
</evidence>
<proteinExistence type="predicted"/>
<reference evidence="1 2" key="1">
    <citation type="journal article" date="2016" name="Mol. Biol. Evol.">
        <title>Comparative Genomics of Early-Diverging Mushroom-Forming Fungi Provides Insights into the Origins of Lignocellulose Decay Capabilities.</title>
        <authorList>
            <person name="Nagy L.G."/>
            <person name="Riley R."/>
            <person name="Tritt A."/>
            <person name="Adam C."/>
            <person name="Daum C."/>
            <person name="Floudas D."/>
            <person name="Sun H."/>
            <person name="Yadav J.S."/>
            <person name="Pangilinan J."/>
            <person name="Larsson K.H."/>
            <person name="Matsuura K."/>
            <person name="Barry K."/>
            <person name="Labutti K."/>
            <person name="Kuo R."/>
            <person name="Ohm R.A."/>
            <person name="Bhattacharya S.S."/>
            <person name="Shirouzu T."/>
            <person name="Yoshinaga Y."/>
            <person name="Martin F.M."/>
            <person name="Grigoriev I.V."/>
            <person name="Hibbett D.S."/>
        </authorList>
    </citation>
    <scope>NUCLEOTIDE SEQUENCE [LARGE SCALE GENOMIC DNA]</scope>
    <source>
        <strain evidence="1 2">HHB12029</strain>
    </source>
</reference>
<keyword evidence="2" id="KW-1185">Reference proteome</keyword>
<dbReference type="EMBL" id="KV425908">
    <property type="protein sequence ID" value="KZV99623.1"/>
    <property type="molecule type" value="Genomic_DNA"/>
</dbReference>
<dbReference type="Proteomes" id="UP000077266">
    <property type="component" value="Unassembled WGS sequence"/>
</dbReference>
<evidence type="ECO:0000313" key="1">
    <source>
        <dbReference type="EMBL" id="KZV99623.1"/>
    </source>
</evidence>
<dbReference type="InParanoid" id="A0A165MQT8"/>
<sequence>MASTAAAREFLKRTTAPTGQFAATAHHIRLVVDHQLDGCDIPIFDDARHISGHVTVSDLPAVRSVELELKGTVDLHEFGGLKSVRTVLDETIPLWSTSSSEAVPAEVPFSFSLTRPEGARLPPTYDARVGFSDVQNANGFTASVAYTMTVRAHQHHSGVVEATHMDSALDHKLSTPFIFIGRLKSPHASLPRAAELVSNSGADNVHLALTEHSMKKRGVEEPIKVTVQIPEPNIFSMRTPIPVVLRVVGDFQYGVIKAAVRRHGVMTLETWMDSGETLGEAEFQKLGGSGGAGDPLVFVADVLVNDSVTVGTFVSDGLAVHDLLTVLVDPPHGHATELLIDSKITIPINLTTD</sequence>
<accession>A0A165MQT8</accession>
<dbReference type="OrthoDB" id="10532595at2759"/>
<protein>
    <recommendedName>
        <fullName evidence="3">Arrestin-like N-terminal domain-containing protein</fullName>
    </recommendedName>
</protein>
<evidence type="ECO:0000313" key="2">
    <source>
        <dbReference type="Proteomes" id="UP000077266"/>
    </source>
</evidence>
<organism evidence="1 2">
    <name type="scientific">Exidia glandulosa HHB12029</name>
    <dbReference type="NCBI Taxonomy" id="1314781"/>
    <lineage>
        <taxon>Eukaryota</taxon>
        <taxon>Fungi</taxon>
        <taxon>Dikarya</taxon>
        <taxon>Basidiomycota</taxon>
        <taxon>Agaricomycotina</taxon>
        <taxon>Agaricomycetes</taxon>
        <taxon>Auriculariales</taxon>
        <taxon>Exidiaceae</taxon>
        <taxon>Exidia</taxon>
    </lineage>
</organism>